<organism evidence="2 3">
    <name type="scientific">Erythranthe guttata</name>
    <name type="common">Yellow monkey flower</name>
    <name type="synonym">Mimulus guttatus</name>
    <dbReference type="NCBI Taxonomy" id="4155"/>
    <lineage>
        <taxon>Eukaryota</taxon>
        <taxon>Viridiplantae</taxon>
        <taxon>Streptophyta</taxon>
        <taxon>Embryophyta</taxon>
        <taxon>Tracheophyta</taxon>
        <taxon>Spermatophyta</taxon>
        <taxon>Magnoliopsida</taxon>
        <taxon>eudicotyledons</taxon>
        <taxon>Gunneridae</taxon>
        <taxon>Pentapetalae</taxon>
        <taxon>asterids</taxon>
        <taxon>lamiids</taxon>
        <taxon>Lamiales</taxon>
        <taxon>Phrymaceae</taxon>
        <taxon>Erythranthe</taxon>
    </lineage>
</organism>
<dbReference type="Pfam" id="PF12776">
    <property type="entry name" value="Myb_DNA-bind_3"/>
    <property type="match status" value="1"/>
</dbReference>
<sequence length="276" mass="31937">MGSQRNSGKQKINQVKASWTPENHELFIDLCLEQISIGNKPGTHLTKNGWNNLLGSFHSITGIKYERIQLKNHWDMTKKNWKIWHDLVSTEWLKWDPVERSFGATEQEWDQYIRENPDAAQFRSKELLFADKLDIVFGGAEDYGVRKRRNCGARKISCYTRAEPISVVRKHNNYPGNNTYMHVEEEPMVGNGNDAVESRSGVTVQSPPHKLSYSIEECIKGLDSIEELEQGCELYLFGLDIFLKKEYREIFLNLKKSSTRIAWLERLQSSNSLPLN</sequence>
<dbReference type="EMBL" id="KI630348">
    <property type="protein sequence ID" value="EYU41249.1"/>
    <property type="molecule type" value="Genomic_DNA"/>
</dbReference>
<dbReference type="InterPro" id="IPR045026">
    <property type="entry name" value="LIMYB"/>
</dbReference>
<dbReference type="PhylomeDB" id="A0A022RME4"/>
<gene>
    <name evidence="2" type="ORF">MIMGU_mgv1a011619mg</name>
</gene>
<keyword evidence="3" id="KW-1185">Reference proteome</keyword>
<proteinExistence type="predicted"/>
<name>A0A022RME4_ERYGU</name>
<dbReference type="PANTHER" id="PTHR47584">
    <property type="match status" value="1"/>
</dbReference>
<dbReference type="STRING" id="4155.A0A022RME4"/>
<reference evidence="2 3" key="1">
    <citation type="journal article" date="2013" name="Proc. Natl. Acad. Sci. U.S.A.">
        <title>Fine-scale variation in meiotic recombination in Mimulus inferred from population shotgun sequencing.</title>
        <authorList>
            <person name="Hellsten U."/>
            <person name="Wright K.M."/>
            <person name="Jenkins J."/>
            <person name="Shu S."/>
            <person name="Yuan Y."/>
            <person name="Wessler S.R."/>
            <person name="Schmutz J."/>
            <person name="Willis J.H."/>
            <person name="Rokhsar D.S."/>
        </authorList>
    </citation>
    <scope>NUCLEOTIDE SEQUENCE [LARGE SCALE GENOMIC DNA]</scope>
    <source>
        <strain evidence="3">cv. DUN x IM62</strain>
    </source>
</reference>
<evidence type="ECO:0000259" key="1">
    <source>
        <dbReference type="Pfam" id="PF12776"/>
    </source>
</evidence>
<dbReference type="KEGG" id="egt:105953603"/>
<evidence type="ECO:0000313" key="3">
    <source>
        <dbReference type="Proteomes" id="UP000030748"/>
    </source>
</evidence>
<dbReference type="AlphaFoldDB" id="A0A022RME4"/>
<dbReference type="OrthoDB" id="1910266at2759"/>
<dbReference type="eggNOG" id="ENOG502QV1X">
    <property type="taxonomic scope" value="Eukaryota"/>
</dbReference>
<evidence type="ECO:0000313" key="2">
    <source>
        <dbReference type="EMBL" id="EYU41249.1"/>
    </source>
</evidence>
<feature type="domain" description="Myb/SANT-like" evidence="1">
    <location>
        <begin position="18"/>
        <end position="112"/>
    </location>
</feature>
<dbReference type="PANTHER" id="PTHR47584:SF17">
    <property type="entry name" value="MYB_SANT-LIKE DNA-BINDING DOMAIN PROTEIN"/>
    <property type="match status" value="1"/>
</dbReference>
<dbReference type="OMA" id="IKYERIQ"/>
<protein>
    <recommendedName>
        <fullName evidence="1">Myb/SANT-like domain-containing protein</fullName>
    </recommendedName>
</protein>
<accession>A0A022RME4</accession>
<dbReference type="InterPro" id="IPR024752">
    <property type="entry name" value="Myb/SANT-like_dom"/>
</dbReference>
<dbReference type="Proteomes" id="UP000030748">
    <property type="component" value="Unassembled WGS sequence"/>
</dbReference>